<keyword evidence="1" id="KW-0812">Transmembrane</keyword>
<organism evidence="2 3">
    <name type="scientific">Halobacillus karajensis</name>
    <dbReference type="NCBI Taxonomy" id="195088"/>
    <lineage>
        <taxon>Bacteria</taxon>
        <taxon>Bacillati</taxon>
        <taxon>Bacillota</taxon>
        <taxon>Bacilli</taxon>
        <taxon>Bacillales</taxon>
        <taxon>Bacillaceae</taxon>
        <taxon>Halobacillus</taxon>
    </lineage>
</organism>
<dbReference type="EMBL" id="CCDI010000001">
    <property type="protein sequence ID" value="CDQ23218.1"/>
    <property type="molecule type" value="Genomic_DNA"/>
</dbReference>
<dbReference type="Proteomes" id="UP000028868">
    <property type="component" value="Unassembled WGS sequence"/>
</dbReference>
<evidence type="ECO:0000256" key="1">
    <source>
        <dbReference type="SAM" id="Phobius"/>
    </source>
</evidence>
<evidence type="ECO:0000313" key="3">
    <source>
        <dbReference type="Proteomes" id="UP000028868"/>
    </source>
</evidence>
<keyword evidence="3" id="KW-1185">Reference proteome</keyword>
<feature type="transmembrane region" description="Helical" evidence="1">
    <location>
        <begin position="7"/>
        <end position="27"/>
    </location>
</feature>
<accession>A0A024P487</accession>
<reference evidence="3" key="1">
    <citation type="submission" date="2014-03" db="EMBL/GenBank/DDBJ databases">
        <authorList>
            <person name="Urmite Genomes U."/>
        </authorList>
    </citation>
    <scope>NUCLEOTIDE SEQUENCE [LARGE SCALE GENOMIC DNA]</scope>
    <source>
        <strain evidence="3">HD-03</strain>
    </source>
</reference>
<keyword evidence="1" id="KW-1133">Transmembrane helix</keyword>
<dbReference type="AlphaFoldDB" id="A0A024P487"/>
<comment type="caution">
    <text evidence="2">The sequence shown here is derived from an EMBL/GenBank/DDBJ whole genome shotgun (WGS) entry which is preliminary data.</text>
</comment>
<reference evidence="2 3" key="2">
    <citation type="submission" date="2014-05" db="EMBL/GenBank/DDBJ databases">
        <title>Draft genome sequence of Halobacillus karajensis HK-03.</title>
        <authorList>
            <person name="Khelaifia S."/>
            <person name="Croce O."/>
            <person name="Lagier J.C."/>
            <person name="Raoult D."/>
        </authorList>
    </citation>
    <scope>NUCLEOTIDE SEQUENCE [LARGE SCALE GENOMIC DNA]</scope>
    <source>
        <strain evidence="2 3">HD-03</strain>
    </source>
</reference>
<proteinExistence type="predicted"/>
<protein>
    <submittedName>
        <fullName evidence="2">Uncharacterized protein</fullName>
    </submittedName>
</protein>
<keyword evidence="1" id="KW-0472">Membrane</keyword>
<sequence length="156" mass="17957">MKILRNGIVWIALAVVSVIGIAVYSYYHYNFSLDYESQQNKEWAGEEEMEPQKDDATTEDLLVKLLRPKINKIVKNKEGENVHWTWNKIESLYYYDHLNKGTTISKDKDWFELTASINVSSKTSEDPLGKRIQLKITPPSAGENISDTTIQLIGYQ</sequence>
<evidence type="ECO:0000313" key="2">
    <source>
        <dbReference type="EMBL" id="CDQ23218.1"/>
    </source>
</evidence>
<dbReference type="RefSeq" id="WP_035506863.1">
    <property type="nucleotide sequence ID" value="NZ_CCDH010000001.1"/>
</dbReference>
<gene>
    <name evidence="2" type="ORF">BN983_01440</name>
</gene>
<name>A0A024P487_9BACI</name>